<keyword evidence="2" id="KW-1185">Reference proteome</keyword>
<accession>A0AAV4UAH8</accession>
<evidence type="ECO:0000313" key="2">
    <source>
        <dbReference type="Proteomes" id="UP001054837"/>
    </source>
</evidence>
<dbReference type="EMBL" id="BPLQ01010976">
    <property type="protein sequence ID" value="GIY54794.1"/>
    <property type="molecule type" value="Genomic_DNA"/>
</dbReference>
<proteinExistence type="predicted"/>
<comment type="caution">
    <text evidence="1">The sequence shown here is derived from an EMBL/GenBank/DDBJ whole genome shotgun (WGS) entry which is preliminary data.</text>
</comment>
<organism evidence="1 2">
    <name type="scientific">Caerostris darwini</name>
    <dbReference type="NCBI Taxonomy" id="1538125"/>
    <lineage>
        <taxon>Eukaryota</taxon>
        <taxon>Metazoa</taxon>
        <taxon>Ecdysozoa</taxon>
        <taxon>Arthropoda</taxon>
        <taxon>Chelicerata</taxon>
        <taxon>Arachnida</taxon>
        <taxon>Araneae</taxon>
        <taxon>Araneomorphae</taxon>
        <taxon>Entelegynae</taxon>
        <taxon>Araneoidea</taxon>
        <taxon>Araneidae</taxon>
        <taxon>Caerostris</taxon>
    </lineage>
</organism>
<sequence>MRSQESTGDLTRDCEAGITVTPLLLVGFLMLQIKLQWSFPSNAHNYISNPLKSQSASRLNRTLGGRSRLLLITPANPGALAGVNRGSEAIKLQWSFPSNAHNYINNPLKSQSASRLNCTLGGRSQLLLITPANPGALAGDLRHDCDVGITVTRLLLIGLLMSQSGESVIVTADAT</sequence>
<evidence type="ECO:0000313" key="1">
    <source>
        <dbReference type="EMBL" id="GIY54794.1"/>
    </source>
</evidence>
<reference evidence="1 2" key="1">
    <citation type="submission" date="2021-06" db="EMBL/GenBank/DDBJ databases">
        <title>Caerostris darwini draft genome.</title>
        <authorList>
            <person name="Kono N."/>
            <person name="Arakawa K."/>
        </authorList>
    </citation>
    <scope>NUCLEOTIDE SEQUENCE [LARGE SCALE GENOMIC DNA]</scope>
</reference>
<dbReference type="AlphaFoldDB" id="A0AAV4UAH8"/>
<gene>
    <name evidence="1" type="ORF">CDAR_275091</name>
</gene>
<dbReference type="Proteomes" id="UP001054837">
    <property type="component" value="Unassembled WGS sequence"/>
</dbReference>
<protein>
    <submittedName>
        <fullName evidence="1">Uncharacterized protein</fullName>
    </submittedName>
</protein>
<name>A0AAV4UAH8_9ARAC</name>